<proteinExistence type="predicted"/>
<sequence>MDYYIFSYAVDIGQIIKTFGSNDLSLFENIQKGEVFKNYSTQNTDVHLSMKQALHQIIYNEPYRRRSENVYWYAFIAICEYFSEKLPYVQDIALGRETDLIDEFVKDDFNIDLTTVQMLLDGDPDVNLPPADGIPMVGIISQDKMKSVCRMMNKIIISDLKIKELLRKNNWQDDERALVYEAIKGVQSNITYCNNHNLSLISFCH</sequence>
<evidence type="ECO:0000313" key="2">
    <source>
        <dbReference type="EMBL" id="TFD98924.1"/>
    </source>
</evidence>
<dbReference type="InterPro" id="IPR056108">
    <property type="entry name" value="DUF7691"/>
</dbReference>
<accession>A0A4Y8L9V9</accession>
<evidence type="ECO:0000313" key="3">
    <source>
        <dbReference type="Proteomes" id="UP000297861"/>
    </source>
</evidence>
<feature type="domain" description="DUF7691" evidence="1">
    <location>
        <begin position="1"/>
        <end position="205"/>
    </location>
</feature>
<dbReference type="OrthoDB" id="677477at2"/>
<name>A0A4Y8L9V9_9BACT</name>
<protein>
    <recommendedName>
        <fullName evidence="1">DUF7691 domain-containing protein</fullName>
    </recommendedName>
</protein>
<gene>
    <name evidence="2" type="ORF">E2605_02230</name>
</gene>
<dbReference type="Pfam" id="PF24740">
    <property type="entry name" value="DUF7691"/>
    <property type="match status" value="1"/>
</dbReference>
<comment type="caution">
    <text evidence="2">The sequence shown here is derived from an EMBL/GenBank/DDBJ whole genome shotgun (WGS) entry which is preliminary data.</text>
</comment>
<dbReference type="Proteomes" id="UP000297861">
    <property type="component" value="Unassembled WGS sequence"/>
</dbReference>
<keyword evidence="3" id="KW-1185">Reference proteome</keyword>
<organism evidence="2 3">
    <name type="scientific">Dysgonomonas capnocytophagoides</name>
    <dbReference type="NCBI Taxonomy" id="45254"/>
    <lineage>
        <taxon>Bacteria</taxon>
        <taxon>Pseudomonadati</taxon>
        <taxon>Bacteroidota</taxon>
        <taxon>Bacteroidia</taxon>
        <taxon>Bacteroidales</taxon>
        <taxon>Dysgonomonadaceae</taxon>
        <taxon>Dysgonomonas</taxon>
    </lineage>
</organism>
<dbReference type="EMBL" id="SOML01000001">
    <property type="protein sequence ID" value="TFD98924.1"/>
    <property type="molecule type" value="Genomic_DNA"/>
</dbReference>
<dbReference type="RefSeq" id="WP_026627449.1">
    <property type="nucleotide sequence ID" value="NZ_AP028867.1"/>
</dbReference>
<dbReference type="AlphaFoldDB" id="A0A4Y8L9V9"/>
<evidence type="ECO:0000259" key="1">
    <source>
        <dbReference type="Pfam" id="PF24740"/>
    </source>
</evidence>
<reference evidence="2 3" key="1">
    <citation type="submission" date="2019-03" db="EMBL/GenBank/DDBJ databases">
        <title>San Antonio Military Medical Center submission to MRSN (WRAIR), pending publication.</title>
        <authorList>
            <person name="Blyth D.M."/>
            <person name="Mccarthy S.L."/>
            <person name="Schall S.E."/>
            <person name="Stam J.A."/>
            <person name="Ong A.C."/>
            <person name="Mcgann P.T."/>
        </authorList>
    </citation>
    <scope>NUCLEOTIDE SEQUENCE [LARGE SCALE GENOMIC DNA]</scope>
    <source>
        <strain evidence="2 3">MRSN571793</strain>
    </source>
</reference>